<dbReference type="InterPro" id="IPR010562">
    <property type="entry name" value="Haemolymph_juvenile_hormone-bd"/>
</dbReference>
<dbReference type="AlphaFoldDB" id="A0AAN7PCT2"/>
<dbReference type="GO" id="GO:0007623">
    <property type="term" value="P:circadian rhythm"/>
    <property type="evidence" value="ECO:0007669"/>
    <property type="project" value="UniProtKB-ARBA"/>
</dbReference>
<comment type="similarity">
    <text evidence="3">Belongs to the TO family.</text>
</comment>
<sequence>MREEILIAVFCLFFAVNCKIPDYINVCPQSHPNLSACITESIMALVPRLKSGIPELEVPSLEPLEFDTLSIGGATGLSTNLTEVFAWGASDFKILKLIPTITKNGRKFRFEAIIPKLHIQGNYAINTKISIIEIKGNGIFNANISDCHFECILRGKKVKVNNENHLNFDNMKCNLVLGKSSIYFDNLFNGDPIIGKGVNDAIEDNSDIIFEEAKPNIVEALTAKLTDLLKPRLELGIPELDIPALEPLHINKISFHTGSEASSVATNISNIKIWGASRFQILKLSVHPNENGKTFEFEVTVPHLYIEGHYETNTKILFLDLKGNGPFKANISQYQIECTLKGLVKNIHDINHLKFESLKCKVSMGEKKLQLENLFAINPLIAKATNDIIDDNTDALFLEITPADYLKICHLNDKNYSDCVISSINHLRSYLKDGIKEINVPPMEPLEIDRFSFDNKLGNSLLATNMSDVSMKGVSTFNIIKLVHTSTKKGHTFRIEANIPKIHVEGNYEVNTKLVNVDLHGKGPFTVDLVDYHFECMAKGKKTDVNGDVYLKFATMQCNSVIANASIYLHNLFGGGNLALEKAANEAISQNSASLYQQFRPVVSDVVRNKLTDVANNITMSFKYEELFPST</sequence>
<proteinExistence type="inferred from homology"/>
<keyword evidence="6" id="KW-1185">Reference proteome</keyword>
<keyword evidence="2" id="KW-0090">Biological rhythms</keyword>
<dbReference type="Gene3D" id="3.15.10.30">
    <property type="entry name" value="Haemolymph juvenile hormone binding protein"/>
    <property type="match status" value="3"/>
</dbReference>
<feature type="chain" id="PRO_5042878577" evidence="4">
    <location>
        <begin position="19"/>
        <end position="631"/>
    </location>
</feature>
<name>A0AAN7PCT2_9COLE</name>
<dbReference type="PANTHER" id="PTHR11008">
    <property type="entry name" value="PROTEIN TAKEOUT-LIKE PROTEIN"/>
    <property type="match status" value="1"/>
</dbReference>
<dbReference type="EMBL" id="JARPUR010000003">
    <property type="protein sequence ID" value="KAK4879066.1"/>
    <property type="molecule type" value="Genomic_DNA"/>
</dbReference>
<accession>A0AAN7PCT2</accession>
<reference evidence="6" key="1">
    <citation type="submission" date="2023-01" db="EMBL/GenBank/DDBJ databases">
        <title>Key to firefly adult light organ development and bioluminescence: homeobox transcription factors regulate luciferase expression and transportation to peroxisome.</title>
        <authorList>
            <person name="Fu X."/>
        </authorList>
    </citation>
    <scope>NUCLEOTIDE SEQUENCE [LARGE SCALE GENOMIC DNA]</scope>
</reference>
<evidence type="ECO:0000313" key="6">
    <source>
        <dbReference type="Proteomes" id="UP001353858"/>
    </source>
</evidence>
<gene>
    <name evidence="5" type="ORF">RN001_007212</name>
</gene>
<evidence type="ECO:0000256" key="4">
    <source>
        <dbReference type="SAM" id="SignalP"/>
    </source>
</evidence>
<evidence type="ECO:0000256" key="1">
    <source>
        <dbReference type="ARBA" id="ARBA00022729"/>
    </source>
</evidence>
<organism evidence="5 6">
    <name type="scientific">Aquatica leii</name>
    <dbReference type="NCBI Taxonomy" id="1421715"/>
    <lineage>
        <taxon>Eukaryota</taxon>
        <taxon>Metazoa</taxon>
        <taxon>Ecdysozoa</taxon>
        <taxon>Arthropoda</taxon>
        <taxon>Hexapoda</taxon>
        <taxon>Insecta</taxon>
        <taxon>Pterygota</taxon>
        <taxon>Neoptera</taxon>
        <taxon>Endopterygota</taxon>
        <taxon>Coleoptera</taxon>
        <taxon>Polyphaga</taxon>
        <taxon>Elateriformia</taxon>
        <taxon>Elateroidea</taxon>
        <taxon>Lampyridae</taxon>
        <taxon>Luciolinae</taxon>
        <taxon>Aquatica</taxon>
    </lineage>
</organism>
<dbReference type="PANTHER" id="PTHR11008:SF39">
    <property type="entry name" value="CIRCADIAN CLOCK-CONTROLLED PROTEIN-LIKE PROTEIN"/>
    <property type="match status" value="1"/>
</dbReference>
<dbReference type="Pfam" id="PF06585">
    <property type="entry name" value="JHBP"/>
    <property type="match status" value="2"/>
</dbReference>
<dbReference type="FunFam" id="3.15.10.30:FF:000001">
    <property type="entry name" value="Takeout-like protein 1"/>
    <property type="match status" value="2"/>
</dbReference>
<evidence type="ECO:0000256" key="2">
    <source>
        <dbReference type="ARBA" id="ARBA00023108"/>
    </source>
</evidence>
<protein>
    <submittedName>
        <fullName evidence="5">Uncharacterized protein</fullName>
    </submittedName>
</protein>
<feature type="signal peptide" evidence="4">
    <location>
        <begin position="1"/>
        <end position="18"/>
    </location>
</feature>
<dbReference type="SMART" id="SM00700">
    <property type="entry name" value="JHBP"/>
    <property type="match status" value="3"/>
</dbReference>
<dbReference type="Proteomes" id="UP001353858">
    <property type="component" value="Unassembled WGS sequence"/>
</dbReference>
<comment type="caution">
    <text evidence="5">The sequence shown here is derived from an EMBL/GenBank/DDBJ whole genome shotgun (WGS) entry which is preliminary data.</text>
</comment>
<keyword evidence="1 4" id="KW-0732">Signal</keyword>
<dbReference type="InterPro" id="IPR038606">
    <property type="entry name" value="To_sf"/>
</dbReference>
<dbReference type="GO" id="GO:0005615">
    <property type="term" value="C:extracellular space"/>
    <property type="evidence" value="ECO:0007669"/>
    <property type="project" value="TreeGrafter"/>
</dbReference>
<evidence type="ECO:0000256" key="3">
    <source>
        <dbReference type="ARBA" id="ARBA00060902"/>
    </source>
</evidence>
<evidence type="ECO:0000313" key="5">
    <source>
        <dbReference type="EMBL" id="KAK4879066.1"/>
    </source>
</evidence>